<organism evidence="1 2">
    <name type="scientific">Sorangium cellulosum</name>
    <name type="common">Polyangium cellulosum</name>
    <dbReference type="NCBI Taxonomy" id="56"/>
    <lineage>
        <taxon>Bacteria</taxon>
        <taxon>Pseudomonadati</taxon>
        <taxon>Myxococcota</taxon>
        <taxon>Polyangia</taxon>
        <taxon>Polyangiales</taxon>
        <taxon>Polyangiaceae</taxon>
        <taxon>Sorangium</taxon>
    </lineage>
</organism>
<gene>
    <name evidence="1" type="ORF">BE21_15515</name>
</gene>
<accession>A0A150TZ46</accession>
<dbReference type="EMBL" id="JEME01000537">
    <property type="protein sequence ID" value="KYG09876.1"/>
    <property type="molecule type" value="Genomic_DNA"/>
</dbReference>
<evidence type="ECO:0000313" key="2">
    <source>
        <dbReference type="Proteomes" id="UP000075502"/>
    </source>
</evidence>
<proteinExistence type="predicted"/>
<name>A0A150TZ46_SORCE</name>
<evidence type="ECO:0000313" key="1">
    <source>
        <dbReference type="EMBL" id="KYG09876.1"/>
    </source>
</evidence>
<sequence length="378" mass="42654">MKLRTSRVMYLMRRIDVEAGTASHLFSPQDTLGRNMDLETLGRLYAEVWHDDLPEADRAWAEAHRERFGRWVNDSRPEAIRPRLDAGSLQSLPGRFDKEPAPPWPMLLEAVKSAFFTFVVDFAQTVAGEDEGVTGDPAARLHRTSLWRALTADDAPEVDRPSALRAFQRGFRRGRRGLPSSMTRPIGPRLEPARFWPVNTLLHLPGPSAARNRALWDASSHCTDTKEYRALQQELRDLYASAWRDDVPEEDREWAESYRHACMNEVNGRRRSALAQSAYEGYLQSSDGLLNGEPARPWPSLTGVASDPWRALVDAVEDAPEGESELATAEAAAREFWDSLYREAPPWDSDPAKMHWLAAVRAARRKALADDVPPHRGP</sequence>
<dbReference type="Proteomes" id="UP000075502">
    <property type="component" value="Unassembled WGS sequence"/>
</dbReference>
<reference evidence="1 2" key="1">
    <citation type="submission" date="2014-02" db="EMBL/GenBank/DDBJ databases">
        <title>The small core and large imbalanced accessory genome model reveals a collaborative survival strategy of Sorangium cellulosum strains in nature.</title>
        <authorList>
            <person name="Han K."/>
            <person name="Peng R."/>
            <person name="Blom J."/>
            <person name="Li Y.-Z."/>
        </authorList>
    </citation>
    <scope>NUCLEOTIDE SEQUENCE [LARGE SCALE GENOMIC DNA]</scope>
    <source>
        <strain evidence="1 2">So0007-03</strain>
    </source>
</reference>
<comment type="caution">
    <text evidence="1">The sequence shown here is derived from an EMBL/GenBank/DDBJ whole genome shotgun (WGS) entry which is preliminary data.</text>
</comment>
<dbReference type="AlphaFoldDB" id="A0A150TZ46"/>
<protein>
    <submittedName>
        <fullName evidence="1">Uncharacterized protein</fullName>
    </submittedName>
</protein>